<dbReference type="EC" id="2.7.11.1" evidence="3"/>
<dbReference type="InterPro" id="IPR051043">
    <property type="entry name" value="Sulfatase_Mod_Factor_Kinase"/>
</dbReference>
<name>A0A5A5RH74_MICAE</name>
<dbReference type="Pfam" id="PF13676">
    <property type="entry name" value="TIR_2"/>
    <property type="match status" value="1"/>
</dbReference>
<dbReference type="SUPFAM" id="SSF56436">
    <property type="entry name" value="C-type lectin-like"/>
    <property type="match status" value="1"/>
</dbReference>
<dbReference type="Pfam" id="PF03781">
    <property type="entry name" value="FGE-sulfatase"/>
    <property type="match status" value="1"/>
</dbReference>
<dbReference type="InterPro" id="IPR005532">
    <property type="entry name" value="SUMF_dom"/>
</dbReference>
<dbReference type="RefSeq" id="WP_008197728.1">
    <property type="nucleotide sequence ID" value="NZ_BHVO01000107.1"/>
</dbReference>
<dbReference type="AlphaFoldDB" id="A0A5A5RH74"/>
<accession>A0A5A5RH74</accession>
<organism evidence="3 4">
    <name type="scientific">Microcystis aeruginosa NIES-2519</name>
    <dbReference type="NCBI Taxonomy" id="2303981"/>
    <lineage>
        <taxon>Bacteria</taxon>
        <taxon>Bacillati</taxon>
        <taxon>Cyanobacteriota</taxon>
        <taxon>Cyanophyceae</taxon>
        <taxon>Oscillatoriophycideae</taxon>
        <taxon>Chroococcales</taxon>
        <taxon>Microcystaceae</taxon>
        <taxon>Microcystis</taxon>
    </lineage>
</organism>
<dbReference type="InterPro" id="IPR000157">
    <property type="entry name" value="TIR_dom"/>
</dbReference>
<dbReference type="EMBL" id="BHVO01000107">
    <property type="protein sequence ID" value="GCA72507.1"/>
    <property type="molecule type" value="Genomic_DNA"/>
</dbReference>
<comment type="caution">
    <text evidence="3">The sequence shown here is derived from an EMBL/GenBank/DDBJ whole genome shotgun (WGS) entry which is preliminary data.</text>
</comment>
<protein>
    <submittedName>
        <fullName evidence="3">Serine/threonine-protein kinase pkn1</fullName>
        <ecNumber evidence="3">2.7.11.1</ecNumber>
    </submittedName>
</protein>
<reference evidence="3 4" key="1">
    <citation type="submission" date="2018-09" db="EMBL/GenBank/DDBJ databases">
        <title>Evolutionary history of phycoerythrin pigmentation in the water bloom-forming cyanobacterium Microcystis aeruginosa.</title>
        <authorList>
            <person name="Tanabe Y."/>
            <person name="Tanabe Y."/>
            <person name="Yamaguchi H."/>
        </authorList>
    </citation>
    <scope>NUCLEOTIDE SEQUENCE [LARGE SCALE GENOMIC DNA]</scope>
    <source>
        <strain evidence="3 4">NIES-2519</strain>
    </source>
</reference>
<evidence type="ECO:0000259" key="1">
    <source>
        <dbReference type="Pfam" id="PF03781"/>
    </source>
</evidence>
<dbReference type="Gene3D" id="3.90.1580.10">
    <property type="entry name" value="paralog of FGE (formylglycine-generating enzyme)"/>
    <property type="match status" value="1"/>
</dbReference>
<feature type="domain" description="TIR" evidence="2">
    <location>
        <begin position="9"/>
        <end position="130"/>
    </location>
</feature>
<dbReference type="InterPro" id="IPR042095">
    <property type="entry name" value="SUMF_sf"/>
</dbReference>
<sequence>MPESSEFHVFLCHNSQDKPEVIKIAQTLKQQGLNPWLDVWELRPGLPWQRELERQIEHINAAAVFVGENGIGPWQEMEIEAYLRRFVNKRSPVIPVLLPNAPQKPELPIFLEGMTWVDFRGSQADPIGQLIWGITGSKLSVKPSSSSQSQQVKLEEEISNLPRETKPYTVSTPVILAPKSPRIPPLSVAINRRKLLQLIGWTGAGFGATIIGRSVYQLATQPSFSKFEFETLTVNSKGEEISRSRKQAEYFTEDLGNGVKFQMVAIPGGTFMMGAPATEEGSSDEERPQHQVTIPAFSMGKFPVTQKLWIAVASLPKIERPLRLEPSRFKGDDRPVESITWYEAIEFCQRLSKKTGREYRLPSESEWEYACRAVTSKEASQNLPYPPFYFGETITTDLVNFNGNSTYGNAAKGQFRKETTPVGTFPPNAFGLYDMHGNIMEWCADHWHYSYNGAPTDGSAWLSQYENDYRLLRGGSWDFNPGNCRSASRYSNSPVLDFYDVGLRLVCGVART</sequence>
<dbReference type="InterPro" id="IPR016187">
    <property type="entry name" value="CTDL_fold"/>
</dbReference>
<dbReference type="Proteomes" id="UP000323569">
    <property type="component" value="Unassembled WGS sequence"/>
</dbReference>
<gene>
    <name evidence="3" type="primary">pkn1_11</name>
    <name evidence="3" type="ORF">MiYa_04060</name>
</gene>
<keyword evidence="3" id="KW-0808">Transferase</keyword>
<dbReference type="GO" id="GO:0004674">
    <property type="term" value="F:protein serine/threonine kinase activity"/>
    <property type="evidence" value="ECO:0007669"/>
    <property type="project" value="UniProtKB-EC"/>
</dbReference>
<dbReference type="PANTHER" id="PTHR23150:SF19">
    <property type="entry name" value="FORMYLGLYCINE-GENERATING ENZYME"/>
    <property type="match status" value="1"/>
</dbReference>
<dbReference type="InterPro" id="IPR035897">
    <property type="entry name" value="Toll_tir_struct_dom_sf"/>
</dbReference>
<dbReference type="SUPFAM" id="SSF52200">
    <property type="entry name" value="Toll/Interleukin receptor TIR domain"/>
    <property type="match status" value="1"/>
</dbReference>
<feature type="domain" description="Sulfatase-modifying factor enzyme-like" evidence="1">
    <location>
        <begin position="262"/>
        <end position="506"/>
    </location>
</feature>
<keyword evidence="3" id="KW-0418">Kinase</keyword>
<evidence type="ECO:0000313" key="3">
    <source>
        <dbReference type="EMBL" id="GCA72507.1"/>
    </source>
</evidence>
<proteinExistence type="predicted"/>
<dbReference type="PANTHER" id="PTHR23150">
    <property type="entry name" value="SULFATASE MODIFYING FACTOR 1, 2"/>
    <property type="match status" value="1"/>
</dbReference>
<evidence type="ECO:0000259" key="2">
    <source>
        <dbReference type="Pfam" id="PF13676"/>
    </source>
</evidence>
<dbReference type="GO" id="GO:0007165">
    <property type="term" value="P:signal transduction"/>
    <property type="evidence" value="ECO:0007669"/>
    <property type="project" value="InterPro"/>
</dbReference>
<evidence type="ECO:0000313" key="4">
    <source>
        <dbReference type="Proteomes" id="UP000323569"/>
    </source>
</evidence>
<dbReference type="Gene3D" id="3.40.50.10140">
    <property type="entry name" value="Toll/interleukin-1 receptor homology (TIR) domain"/>
    <property type="match status" value="1"/>
</dbReference>
<dbReference type="GO" id="GO:0120147">
    <property type="term" value="F:formylglycine-generating oxidase activity"/>
    <property type="evidence" value="ECO:0007669"/>
    <property type="project" value="TreeGrafter"/>
</dbReference>